<dbReference type="SUPFAM" id="SSF48350">
    <property type="entry name" value="GTPase activation domain, GAP"/>
    <property type="match status" value="1"/>
</dbReference>
<feature type="compositionally biased region" description="Low complexity" evidence="2">
    <location>
        <begin position="924"/>
        <end position="939"/>
    </location>
</feature>
<dbReference type="InterPro" id="IPR051025">
    <property type="entry name" value="RhoGAP"/>
</dbReference>
<feature type="compositionally biased region" description="Polar residues" evidence="2">
    <location>
        <begin position="149"/>
        <end position="168"/>
    </location>
</feature>
<feature type="domain" description="Rho-GAP" evidence="3">
    <location>
        <begin position="209"/>
        <end position="635"/>
    </location>
</feature>
<dbReference type="RefSeq" id="XP_031854445.1">
    <property type="nucleotide sequence ID" value="XM_031998554.1"/>
</dbReference>
<evidence type="ECO:0000313" key="5">
    <source>
        <dbReference type="Proteomes" id="UP000398389"/>
    </source>
</evidence>
<dbReference type="PANTHER" id="PTHR15228:SF25">
    <property type="entry name" value="F-BAR DOMAIN-CONTAINING PROTEIN"/>
    <property type="match status" value="1"/>
</dbReference>
<dbReference type="Pfam" id="PF00620">
    <property type="entry name" value="RhoGAP"/>
    <property type="match status" value="2"/>
</dbReference>
<feature type="compositionally biased region" description="Low complexity" evidence="2">
    <location>
        <begin position="120"/>
        <end position="133"/>
    </location>
</feature>
<dbReference type="InterPro" id="IPR000198">
    <property type="entry name" value="RhoGAP_dom"/>
</dbReference>
<name>A0A5E8BYU3_9ASCO</name>
<sequence>MSFISKLRPKSHGSPREDYLATVADGTQQPQQQQQPQHNHHPNVLLHGHHSHHHSISSPICLQSSSSAVPVPSSAIPIPYSHSTSSSPPPVTSPGHILLSPPQSSFSSLLTRPRLYMSHSSSAVTTTSSNGHLGSHHHSGHHSNLQQSTAASDIPTSSSLQRISHLANQSSSPPVQSYFSSLSANNNFSENHIFGVPLETSIKYASSNIILKDKAGKEYVYGQIPIIVSKCSYFLKKNAANTEGIFRLSGSARRIKELQAIFSDPPAYGKSLDWVGFNVHDAANVLRRYLNNLPEPIVPLDQYDQFRKPLSQYPVIIEHLQGNQSISATSPGFISPSTNPLVTVSAVPESNLETVSPLTNTATDMTTITSTSISTEIVDTKTNRDINGNNDVNNLKTATTTPQLLSGLSDVLSIPEAVNICSNNNSTGNISFHGSLNSSTGSSSDTSEVTPRTEDTVSPTTPTTPMTTTKDLKDKLSSGTVLPQPPSSSTQNLSSTSSLLLPSTSTSPSLSSPITSYSQQPQAQSSTPIISSKPSALKSDNDNEKLQEETVDAIELYKQLLETLPPLNRQLLLYILDLLAFFAKHWQFNLMPAVNLAAIFQPSLLSHPSHSMIPSEYHLSRAVVQFLIEHFHSLVPVDLDPDKAKTSNTTKDPRPRHHFRRHSKSMSSVNIPSQVTSYLESSKTTNSSNTTVLDSEVVLEQSSAINSSSLSPPSSSSSAVLPSSHTNSFATSISNLAKRSVSPVQTALTGHIKNRATDNASNSTGSNYNAFASTSEVTAPASSMRSRALSPSRHSVSAPISPHNPPGSPPLHSSIPLATPAVATTGIFSALKRASSITRRKRAPSTSANSNNLANNLNSSTVLSSAASTPTINTSSRQPTISTPSFMNQTSTPNSVLNSSEQSSSTSSKLLTETVPSLFSTTTAVSTPTVPTTTYAPTSMLIPDTESTHVLQPDLGPTSMSSSSTISNSISNSTLSKALAKKSIPSSMLIPESLPSPISSPSEHPDPGNAHFSSAAMSSSSSLTASASALSYGSTSSAAAIITATSTATVKKSSSDDKICLKNSDSCSTFTTNQLDYANFRSESTPTRTLATSTPLDSSDFSLGTPIDYNHSNNGGNVVAPESALKIPEITTSKVDDLKSEETDTVKRSKISTSLARSINLQPPNTTLNPNFGAVGGFSSGSSSDEAEPVNTVTASTQTEFDVLPGPPILQLPLSSNNASNETIGTESGRSKFRRHRKRMSQSLSNMSNRLTRRSLSPLAKVEGGNTSCGELGYRNITPSSLAGNNFYGNISSGGSSPLSLAASSSVQSLQQQTDSREQQSLDNAIASMSLSGPSWPRNNSTESGNCAFSSESSIDCESDGDYDESNSSLVYQNTSTVSPVAIDSSNSSNSSTGFVNTSGFNNNNISISSSDTGSLPTSNKPNVSLWRRSLIAINIPVTTSSSSAPASATTTSLSICDQETDSINLSKSSQLSPRTSPINDDNTSIMTAPTLGSSPNSRQGWLHRPFKVTSRNNSRSQLNSDDERAPI</sequence>
<feature type="compositionally biased region" description="Low complexity" evidence="2">
    <location>
        <begin position="432"/>
        <end position="447"/>
    </location>
</feature>
<dbReference type="EMBL" id="CABVLU010000003">
    <property type="protein sequence ID" value="VVT53965.1"/>
    <property type="molecule type" value="Genomic_DNA"/>
</dbReference>
<feature type="compositionally biased region" description="Polar residues" evidence="2">
    <location>
        <begin position="1213"/>
        <end position="1228"/>
    </location>
</feature>
<feature type="compositionally biased region" description="Low complexity" evidence="2">
    <location>
        <begin position="28"/>
        <end position="46"/>
    </location>
</feature>
<feature type="region of interest" description="Disordered" evidence="2">
    <location>
        <begin position="639"/>
        <end position="670"/>
    </location>
</feature>
<feature type="region of interest" description="Disordered" evidence="2">
    <location>
        <begin position="704"/>
        <end position="725"/>
    </location>
</feature>
<dbReference type="GO" id="GO:0060237">
    <property type="term" value="P:regulation of fungal-type cell wall organization"/>
    <property type="evidence" value="ECO:0007669"/>
    <property type="project" value="TreeGrafter"/>
</dbReference>
<dbReference type="InterPro" id="IPR008936">
    <property type="entry name" value="Rho_GTPase_activation_prot"/>
</dbReference>
<feature type="compositionally biased region" description="Polar residues" evidence="2">
    <location>
        <begin position="776"/>
        <end position="785"/>
    </location>
</feature>
<feature type="region of interest" description="Disordered" evidence="2">
    <location>
        <begin position="1212"/>
        <end position="1236"/>
    </location>
</feature>
<feature type="compositionally biased region" description="Low complexity" evidence="2">
    <location>
        <begin position="456"/>
        <end position="469"/>
    </location>
</feature>
<dbReference type="Gene3D" id="1.10.555.10">
    <property type="entry name" value="Rho GTPase activation protein"/>
    <property type="match status" value="2"/>
</dbReference>
<protein>
    <recommendedName>
        <fullName evidence="3">Rho-GAP domain-containing protein</fullName>
    </recommendedName>
</protein>
<feature type="region of interest" description="Disordered" evidence="2">
    <location>
        <begin position="834"/>
        <end position="856"/>
    </location>
</feature>
<feature type="region of interest" description="Disordered" evidence="2">
    <location>
        <begin position="120"/>
        <end position="169"/>
    </location>
</feature>
<gene>
    <name evidence="4" type="ORF">SAPINGB_P003839</name>
</gene>
<feature type="region of interest" description="Disordered" evidence="2">
    <location>
        <begin position="1329"/>
        <end position="1353"/>
    </location>
</feature>
<feature type="region of interest" description="Disordered" evidence="2">
    <location>
        <begin position="948"/>
        <end position="967"/>
    </location>
</feature>
<feature type="region of interest" description="Disordered" evidence="2">
    <location>
        <begin position="868"/>
        <end position="909"/>
    </location>
</feature>
<feature type="compositionally biased region" description="Low complexity" evidence="2">
    <location>
        <begin position="845"/>
        <end position="856"/>
    </location>
</feature>
<dbReference type="PROSITE" id="PS50238">
    <property type="entry name" value="RHOGAP"/>
    <property type="match status" value="1"/>
</dbReference>
<feature type="compositionally biased region" description="Low complexity" evidence="2">
    <location>
        <begin position="991"/>
        <end position="1002"/>
    </location>
</feature>
<feature type="region of interest" description="Disordered" evidence="2">
    <location>
        <begin position="924"/>
        <end position="943"/>
    </location>
</feature>
<dbReference type="OrthoDB" id="3196451at2759"/>
<reference evidence="4 5" key="1">
    <citation type="submission" date="2019-09" db="EMBL/GenBank/DDBJ databases">
        <authorList>
            <person name="Brejova B."/>
        </authorList>
    </citation>
    <scope>NUCLEOTIDE SEQUENCE [LARGE SCALE GENOMIC DNA]</scope>
</reference>
<keyword evidence="5" id="KW-1185">Reference proteome</keyword>
<feature type="region of interest" description="Disordered" evidence="2">
    <location>
        <begin position="80"/>
        <end position="99"/>
    </location>
</feature>
<dbReference type="PANTHER" id="PTHR15228">
    <property type="entry name" value="SPERMATHECAL PHYSIOLOGY VARIANT"/>
    <property type="match status" value="1"/>
</dbReference>
<feature type="compositionally biased region" description="Basic residues" evidence="2">
    <location>
        <begin position="654"/>
        <end position="664"/>
    </location>
</feature>
<dbReference type="GO" id="GO:0005938">
    <property type="term" value="C:cell cortex"/>
    <property type="evidence" value="ECO:0007669"/>
    <property type="project" value="TreeGrafter"/>
</dbReference>
<accession>A0A5E8BYU3</accession>
<dbReference type="GeneID" id="43582654"/>
<evidence type="ECO:0000256" key="1">
    <source>
        <dbReference type="ARBA" id="ARBA00022468"/>
    </source>
</evidence>
<dbReference type="GO" id="GO:0007165">
    <property type="term" value="P:signal transduction"/>
    <property type="evidence" value="ECO:0007669"/>
    <property type="project" value="InterPro"/>
</dbReference>
<dbReference type="Proteomes" id="UP000398389">
    <property type="component" value="Unassembled WGS sequence"/>
</dbReference>
<feature type="compositionally biased region" description="Low complexity" evidence="2">
    <location>
        <begin position="487"/>
        <end position="520"/>
    </location>
</feature>
<feature type="compositionally biased region" description="Low complexity" evidence="2">
    <location>
        <begin position="704"/>
        <end position="724"/>
    </location>
</feature>
<feature type="compositionally biased region" description="Polar residues" evidence="2">
    <location>
        <begin position="521"/>
        <end position="534"/>
    </location>
</feature>
<evidence type="ECO:0000256" key="2">
    <source>
        <dbReference type="SAM" id="MobiDB-lite"/>
    </source>
</evidence>
<evidence type="ECO:0000313" key="4">
    <source>
        <dbReference type="EMBL" id="VVT53965.1"/>
    </source>
</evidence>
<evidence type="ECO:0000259" key="3">
    <source>
        <dbReference type="PROSITE" id="PS50238"/>
    </source>
</evidence>
<feature type="compositionally biased region" description="Polar residues" evidence="2">
    <location>
        <begin position="1510"/>
        <end position="1520"/>
    </location>
</feature>
<feature type="compositionally biased region" description="Low complexity" evidence="2">
    <location>
        <begin position="958"/>
        <end position="967"/>
    </location>
</feature>
<feature type="region of interest" description="Disordered" evidence="2">
    <location>
        <begin position="1"/>
        <end position="61"/>
    </location>
</feature>
<dbReference type="SMART" id="SM00324">
    <property type="entry name" value="RhoGAP"/>
    <property type="match status" value="1"/>
</dbReference>
<feature type="region of interest" description="Disordered" evidence="2">
    <location>
        <begin position="991"/>
        <end position="1015"/>
    </location>
</feature>
<feature type="region of interest" description="Disordered" evidence="2">
    <location>
        <begin position="1465"/>
        <end position="1528"/>
    </location>
</feature>
<proteinExistence type="predicted"/>
<feature type="region of interest" description="Disordered" evidence="2">
    <location>
        <begin position="432"/>
        <end position="544"/>
    </location>
</feature>
<feature type="compositionally biased region" description="Polar residues" evidence="2">
    <location>
        <begin position="1465"/>
        <end position="1500"/>
    </location>
</feature>
<dbReference type="GO" id="GO:0005096">
    <property type="term" value="F:GTPase activator activity"/>
    <property type="evidence" value="ECO:0007669"/>
    <property type="project" value="UniProtKB-KW"/>
</dbReference>
<feature type="region of interest" description="Disordered" evidence="2">
    <location>
        <begin position="776"/>
        <end position="816"/>
    </location>
</feature>
<keyword evidence="1" id="KW-0343">GTPase activation</keyword>
<organism evidence="4 5">
    <name type="scientific">Magnusiomyces paraingens</name>
    <dbReference type="NCBI Taxonomy" id="2606893"/>
    <lineage>
        <taxon>Eukaryota</taxon>
        <taxon>Fungi</taxon>
        <taxon>Dikarya</taxon>
        <taxon>Ascomycota</taxon>
        <taxon>Saccharomycotina</taxon>
        <taxon>Dipodascomycetes</taxon>
        <taxon>Dipodascales</taxon>
        <taxon>Dipodascaceae</taxon>
        <taxon>Magnusiomyces</taxon>
    </lineage>
</organism>
<feature type="compositionally biased region" description="Low complexity" evidence="2">
    <location>
        <begin position="894"/>
        <end position="909"/>
    </location>
</feature>
<feature type="compositionally biased region" description="Polar residues" evidence="2">
    <location>
        <begin position="870"/>
        <end position="893"/>
    </location>
</feature>